<dbReference type="CDD" id="cd00540">
    <property type="entry name" value="AAG"/>
    <property type="match status" value="1"/>
</dbReference>
<keyword evidence="6" id="KW-0326">Glycosidase</keyword>
<evidence type="ECO:0000256" key="3">
    <source>
        <dbReference type="ARBA" id="ARBA00022801"/>
    </source>
</evidence>
<dbReference type="PANTHER" id="PTHR10429:SF0">
    <property type="entry name" value="DNA-3-METHYLADENINE GLYCOSYLASE"/>
    <property type="match status" value="1"/>
</dbReference>
<keyword evidence="4 5" id="KW-0234">DNA repair</keyword>
<dbReference type="InterPro" id="IPR036995">
    <property type="entry name" value="MPG_sf"/>
</dbReference>
<keyword evidence="2 5" id="KW-0227">DNA damage</keyword>
<comment type="similarity">
    <text evidence="1 5">Belongs to the DNA glycosylase MPG family.</text>
</comment>
<dbReference type="RefSeq" id="WP_310033125.1">
    <property type="nucleotide sequence ID" value="NZ_JAVDRL010000009.1"/>
</dbReference>
<evidence type="ECO:0000313" key="7">
    <source>
        <dbReference type="Proteomes" id="UP001262754"/>
    </source>
</evidence>
<accession>A0ABU1N280</accession>
<evidence type="ECO:0000313" key="6">
    <source>
        <dbReference type="EMBL" id="MDR6532563.1"/>
    </source>
</evidence>
<dbReference type="GO" id="GO:0003905">
    <property type="term" value="F:alkylbase DNA N-glycosylase activity"/>
    <property type="evidence" value="ECO:0007669"/>
    <property type="project" value="UniProtKB-EC"/>
</dbReference>
<reference evidence="6 7" key="1">
    <citation type="submission" date="2023-07" db="EMBL/GenBank/DDBJ databases">
        <title>Sorghum-associated microbial communities from plants grown in Nebraska, USA.</title>
        <authorList>
            <person name="Schachtman D."/>
        </authorList>
    </citation>
    <scope>NUCLEOTIDE SEQUENCE [LARGE SCALE GENOMIC DNA]</scope>
    <source>
        <strain evidence="6 7">DS2154</strain>
    </source>
</reference>
<evidence type="ECO:0000256" key="2">
    <source>
        <dbReference type="ARBA" id="ARBA00022763"/>
    </source>
</evidence>
<name>A0ABU1N280_9CAUL</name>
<dbReference type="HAMAP" id="MF_00527">
    <property type="entry name" value="3MGH"/>
    <property type="match status" value="1"/>
</dbReference>
<dbReference type="EC" id="3.2.2.-" evidence="5"/>
<keyword evidence="7" id="KW-1185">Reference proteome</keyword>
<dbReference type="PANTHER" id="PTHR10429">
    <property type="entry name" value="DNA-3-METHYLADENINE GLYCOSYLASE"/>
    <property type="match status" value="1"/>
</dbReference>
<comment type="caution">
    <text evidence="6">The sequence shown here is derived from an EMBL/GenBank/DDBJ whole genome shotgun (WGS) entry which is preliminary data.</text>
</comment>
<dbReference type="Proteomes" id="UP001262754">
    <property type="component" value="Unassembled WGS sequence"/>
</dbReference>
<dbReference type="SUPFAM" id="SSF50486">
    <property type="entry name" value="FMT C-terminal domain-like"/>
    <property type="match status" value="1"/>
</dbReference>
<dbReference type="Gene3D" id="3.10.300.10">
    <property type="entry name" value="Methylpurine-DNA glycosylase (MPG)"/>
    <property type="match status" value="1"/>
</dbReference>
<evidence type="ECO:0000256" key="4">
    <source>
        <dbReference type="ARBA" id="ARBA00023204"/>
    </source>
</evidence>
<dbReference type="InterPro" id="IPR011034">
    <property type="entry name" value="Formyl_transferase-like_C_sf"/>
</dbReference>
<organism evidence="6 7">
    <name type="scientific">Caulobacter rhizosphaerae</name>
    <dbReference type="NCBI Taxonomy" id="2010972"/>
    <lineage>
        <taxon>Bacteria</taxon>
        <taxon>Pseudomonadati</taxon>
        <taxon>Pseudomonadota</taxon>
        <taxon>Alphaproteobacteria</taxon>
        <taxon>Caulobacterales</taxon>
        <taxon>Caulobacteraceae</taxon>
        <taxon>Caulobacter</taxon>
    </lineage>
</organism>
<dbReference type="InterPro" id="IPR003180">
    <property type="entry name" value="MPG"/>
</dbReference>
<sequence>MGYRPLVRSELPVDTVALARFLIGKVVVRETPEGVLSGAIVETEAYGVGDAAGHAYRGMTPRTRSLFLEPGHAYIYLSYGSAYMLNVSSEAAGVGAGVLIRALEPRDGVAIMQRNRRTERLRDLTRGPGRLAQALEIGPWADGLDLCQEGPLWLAQDDPESDGDFGEIGRGVRIGLSREADRPLRFYVRGNRFVSGPRSLNL</sequence>
<dbReference type="EMBL" id="JAVDRL010000009">
    <property type="protein sequence ID" value="MDR6532563.1"/>
    <property type="molecule type" value="Genomic_DNA"/>
</dbReference>
<evidence type="ECO:0000256" key="5">
    <source>
        <dbReference type="HAMAP-Rule" id="MF_00527"/>
    </source>
</evidence>
<proteinExistence type="inferred from homology"/>
<protein>
    <recommendedName>
        <fullName evidence="5">Putative 3-methyladenine DNA glycosylase</fullName>
        <ecNumber evidence="5">3.2.2.-</ecNumber>
    </recommendedName>
</protein>
<evidence type="ECO:0000256" key="1">
    <source>
        <dbReference type="ARBA" id="ARBA00009232"/>
    </source>
</evidence>
<dbReference type="Pfam" id="PF02245">
    <property type="entry name" value="Pur_DNA_glyco"/>
    <property type="match status" value="1"/>
</dbReference>
<keyword evidence="3 5" id="KW-0378">Hydrolase</keyword>
<dbReference type="NCBIfam" id="TIGR00567">
    <property type="entry name" value="3mg"/>
    <property type="match status" value="1"/>
</dbReference>
<gene>
    <name evidence="6" type="ORF">J2800_003321</name>
</gene>